<evidence type="ECO:0000313" key="12">
    <source>
        <dbReference type="Proteomes" id="UP000019254"/>
    </source>
</evidence>
<keyword evidence="9" id="KW-1133">Transmembrane helix</keyword>
<dbReference type="PANTHER" id="PTHR46652">
    <property type="entry name" value="LEUCINE-RICH REPEAT AND IQ DOMAIN-CONTAINING PROTEIN 1-RELATED"/>
    <property type="match status" value="1"/>
</dbReference>
<evidence type="ECO:0000313" key="11">
    <source>
        <dbReference type="EMBL" id="EUJ29556.1"/>
    </source>
</evidence>
<dbReference type="InterPro" id="IPR014755">
    <property type="entry name" value="Cu-Rt/internalin_Ig-like"/>
</dbReference>
<keyword evidence="7" id="KW-0677">Repeat</keyword>
<dbReference type="Gene3D" id="3.80.10.10">
    <property type="entry name" value="Ribonuclease Inhibitor"/>
    <property type="match status" value="2"/>
</dbReference>
<dbReference type="PANTHER" id="PTHR46652:SF3">
    <property type="entry name" value="LEUCINE-RICH REPEAT-CONTAINING PROTEIN 9"/>
    <property type="match status" value="1"/>
</dbReference>
<dbReference type="Proteomes" id="UP000019254">
    <property type="component" value="Unassembled WGS sequence"/>
</dbReference>
<dbReference type="InterPro" id="IPR054717">
    <property type="entry name" value="InlJ_Ig-like"/>
</dbReference>
<gene>
    <name evidence="11" type="ORF">PCORN_10342</name>
</gene>
<dbReference type="InterPro" id="IPR013378">
    <property type="entry name" value="InlB-like_B-rpt"/>
</dbReference>
<comment type="subcellular location">
    <subcellularLocation>
        <location evidence="1">Secreted</location>
        <location evidence="1">Cell wall</location>
        <topology evidence="1">Peptidoglycan-anchor</topology>
    </subcellularLocation>
</comment>
<evidence type="ECO:0000256" key="7">
    <source>
        <dbReference type="ARBA" id="ARBA00022737"/>
    </source>
</evidence>
<evidence type="ECO:0000256" key="4">
    <source>
        <dbReference type="ARBA" id="ARBA00022525"/>
    </source>
</evidence>
<comment type="caution">
    <text evidence="11">The sequence shown here is derived from an EMBL/GenBank/DDBJ whole genome shotgun (WGS) entry which is preliminary data.</text>
</comment>
<protein>
    <submittedName>
        <fullName evidence="11">Internalin A</fullName>
    </submittedName>
</protein>
<dbReference type="InterPro" id="IPR001611">
    <property type="entry name" value="Leu-rich_rpt"/>
</dbReference>
<evidence type="ECO:0000259" key="10">
    <source>
        <dbReference type="PROSITE" id="PS50847"/>
    </source>
</evidence>
<evidence type="ECO:0000256" key="6">
    <source>
        <dbReference type="ARBA" id="ARBA00022729"/>
    </source>
</evidence>
<keyword evidence="12" id="KW-1185">Reference proteome</keyword>
<dbReference type="Pfam" id="PF00746">
    <property type="entry name" value="Gram_pos_anchor"/>
    <property type="match status" value="1"/>
</dbReference>
<dbReference type="STRING" id="1265820.PCORN_10342"/>
<dbReference type="OrthoDB" id="2361240at2"/>
<keyword evidence="6" id="KW-0732">Signal</keyword>
<feature type="domain" description="Gram-positive cocci surface proteins LPxTG" evidence="10">
    <location>
        <begin position="622"/>
        <end position="654"/>
    </location>
</feature>
<dbReference type="InterPro" id="IPR032675">
    <property type="entry name" value="LRR_dom_sf"/>
</dbReference>
<dbReference type="NCBIfam" id="TIGR02543">
    <property type="entry name" value="List_Bact_rpt"/>
    <property type="match status" value="1"/>
</dbReference>
<accession>W7C1S8</accession>
<sequence>MKGLENFKNLTRLSFTGGDVQDYSPLKELHKLSNLSLGKFNSMNLDCIKELTQLEYLSIYDSPIIDISDLSNLKSVRNLAVLKTQVKDISVMNQMPSLGYVRFEGNQIEELPTLQNSNQIYYLSLNQNKIKSVEGLKGLDALIRLSIMDNQIETLAPLRGLTGLQELIAMRNKIQTMEGINEMTGLQELSLTNNELTEVMPVTNLTALKKFSVAVNHISNITPFRDIPDTVNWDAGSQFLNLPKQRIGKGDSLTVINSVIDEENILVTNITPRSEGIFYESTNTITWNGLDGEGSVYYVFRGSNQSHLFSGFVYAPYEVVEKRMLTFDSDSVAPQALVSGGKAIEPETVAKNGYTFQGWTWEENGIEKVWVFATTVMPDYDVLLQEKWSLNKYQLAYDGNGADENSLLPSSQTFTVEEVATVVEPTRLTKKGYHFLEWNSKADGTGENYATGEPISEASDIMLYAQWEANTYTIQFELNGGDSEIPGAQILNMGEYIEKPATPTRAGFEFQGWKGMENGKELMWNFNQGTVSDEDMILTAVWKKENSAPINPVTSVTPSIPVTPVLPVSPNTPVASVLPNDQITTGDNGKSMVQYASKLSVEVEPKTKVKTNIKDAVNQSILPPTGESSNSPITMIGGILAMGGLAYLIIRRRF</sequence>
<name>W7C1S8_9LIST</name>
<dbReference type="InterPro" id="IPR042229">
    <property type="entry name" value="Listeria/Bacterioides_rpt_sf"/>
</dbReference>
<proteinExistence type="inferred from homology"/>
<evidence type="ECO:0000256" key="8">
    <source>
        <dbReference type="ARBA" id="ARBA00023088"/>
    </source>
</evidence>
<dbReference type="AlphaFoldDB" id="W7C1S8"/>
<dbReference type="InterPro" id="IPR019931">
    <property type="entry name" value="LPXTG_anchor"/>
</dbReference>
<dbReference type="InterPro" id="IPR050836">
    <property type="entry name" value="SDS22/Internalin_LRR"/>
</dbReference>
<organism evidence="11 12">
    <name type="scientific">Listeria cornellensis FSL F6-0969</name>
    <dbReference type="NCBI Taxonomy" id="1265820"/>
    <lineage>
        <taxon>Bacteria</taxon>
        <taxon>Bacillati</taxon>
        <taxon>Bacillota</taxon>
        <taxon>Bacilli</taxon>
        <taxon>Bacillales</taxon>
        <taxon>Listeriaceae</taxon>
        <taxon>Listeria</taxon>
    </lineage>
</organism>
<dbReference type="NCBIfam" id="TIGR01167">
    <property type="entry name" value="LPXTG_anchor"/>
    <property type="match status" value="1"/>
</dbReference>
<dbReference type="SUPFAM" id="SSF52058">
    <property type="entry name" value="L domain-like"/>
    <property type="match status" value="1"/>
</dbReference>
<dbReference type="SMART" id="SM00365">
    <property type="entry name" value="LRR_SD22"/>
    <property type="match status" value="5"/>
</dbReference>
<keyword evidence="3" id="KW-0134">Cell wall</keyword>
<dbReference type="Gene3D" id="2.60.40.1220">
    <property type="match status" value="1"/>
</dbReference>
<evidence type="ECO:0000256" key="3">
    <source>
        <dbReference type="ARBA" id="ARBA00022512"/>
    </source>
</evidence>
<dbReference type="PROSITE" id="PS51450">
    <property type="entry name" value="LRR"/>
    <property type="match status" value="2"/>
</dbReference>
<dbReference type="RefSeq" id="WP_036079501.1">
    <property type="nucleotide sequence ID" value="NZ_AODE01000019.1"/>
</dbReference>
<evidence type="ECO:0000256" key="9">
    <source>
        <dbReference type="SAM" id="Phobius"/>
    </source>
</evidence>
<keyword evidence="8" id="KW-0572">Peptidoglycan-anchor</keyword>
<dbReference type="PROSITE" id="PS50847">
    <property type="entry name" value="GRAM_POS_ANCHORING"/>
    <property type="match status" value="1"/>
</dbReference>
<dbReference type="Pfam" id="PF22508">
    <property type="entry name" value="InlJ_IG"/>
    <property type="match status" value="1"/>
</dbReference>
<dbReference type="PATRIC" id="fig|1265820.5.peg.2030"/>
<dbReference type="EMBL" id="AODE01000019">
    <property type="protein sequence ID" value="EUJ29556.1"/>
    <property type="molecule type" value="Genomic_DNA"/>
</dbReference>
<evidence type="ECO:0000256" key="1">
    <source>
        <dbReference type="ARBA" id="ARBA00004168"/>
    </source>
</evidence>
<comment type="similarity">
    <text evidence="2">Belongs to the internalin family.</text>
</comment>
<dbReference type="Gene3D" id="2.60.40.4270">
    <property type="entry name" value="Listeria-Bacteroides repeat domain"/>
    <property type="match status" value="3"/>
</dbReference>
<feature type="transmembrane region" description="Helical" evidence="9">
    <location>
        <begin position="633"/>
        <end position="650"/>
    </location>
</feature>
<evidence type="ECO:0000256" key="5">
    <source>
        <dbReference type="ARBA" id="ARBA00022614"/>
    </source>
</evidence>
<evidence type="ECO:0000256" key="2">
    <source>
        <dbReference type="ARBA" id="ARBA00009432"/>
    </source>
</evidence>
<keyword evidence="5" id="KW-0433">Leucine-rich repeat</keyword>
<keyword evidence="4" id="KW-0964">Secreted</keyword>
<reference evidence="11 12" key="1">
    <citation type="journal article" date="2014" name="Int. J. Syst. Evol. Microbiol.">
        <title>Listeria floridensis sp. nov., Listeria aquatica sp. nov., Listeria cornellensis sp. nov., Listeria riparia sp. nov. and Listeria grandensis sp. nov., from agricultural and natural environments.</title>
        <authorList>
            <person name="den Bakker H.C."/>
            <person name="Warchocki S."/>
            <person name="Wright E.M."/>
            <person name="Allred A.F."/>
            <person name="Ahlstrom C."/>
            <person name="Manuel C.S."/>
            <person name="Stasiewicz M.J."/>
            <person name="Burrell A."/>
            <person name="Roof S."/>
            <person name="Strawn L."/>
            <person name="Fortes E.D."/>
            <person name="Nightingale K.K."/>
            <person name="Kephart D."/>
            <person name="Wiedmann M."/>
        </authorList>
    </citation>
    <scope>NUCLEOTIDE SEQUENCE [LARGE SCALE GENOMIC DNA]</scope>
    <source>
        <strain evidence="12">FSL F6-969</strain>
    </source>
</reference>
<keyword evidence="9" id="KW-0812">Transmembrane</keyword>
<keyword evidence="9" id="KW-0472">Membrane</keyword>
<dbReference type="Pfam" id="PF09479">
    <property type="entry name" value="Flg_new"/>
    <property type="match status" value="3"/>
</dbReference>